<dbReference type="InterPro" id="IPR014189">
    <property type="entry name" value="Quinone_OxRdtase_PIG3"/>
</dbReference>
<evidence type="ECO:0000259" key="3">
    <source>
        <dbReference type="SMART" id="SM00829"/>
    </source>
</evidence>
<evidence type="ECO:0000313" key="4">
    <source>
        <dbReference type="EMBL" id="RRR20446.1"/>
    </source>
</evidence>
<reference evidence="4 5" key="1">
    <citation type="submission" date="2018-07" db="EMBL/GenBank/DDBJ databases">
        <title>Brachybacteriurn paraconglorneratum KCTC 9916.</title>
        <authorList>
            <person name="Li Y."/>
        </authorList>
    </citation>
    <scope>NUCLEOTIDE SEQUENCE [LARGE SCALE GENOMIC DNA]</scope>
    <source>
        <strain evidence="4 5">KCTC 9916</strain>
    </source>
</reference>
<dbReference type="SUPFAM" id="SSF51735">
    <property type="entry name" value="NAD(P)-binding Rossmann-fold domains"/>
    <property type="match status" value="1"/>
</dbReference>
<sequence>MASPDTESPTTEKRTMRAITIVGEGELELAELPEPTPGPGEVLVDVVAAGVNRADLAQAAGKYPPPPGASELPGLEVSGRRRDTGEEVVALLAGGGYAEVVAVPEAQLLPAPEGMGLIDAAGVVEAAATVVSNLVLEAGMREGETVLVHGGTGGIGTVAIQLAKAMDARVLTTVGSDDALPIVAQLGAEQAWNRRIIDLPAAVREAGGADVILDVVGGSALADNVAMLNEGGRLVIIGTLGGASGELPIGQLMAKRARVIGSTLRSRPVENKAAILEATRYLVWPLLASGELQIPIHERLPLAEAARAHEILRIGGHLGKVILEVEESADGHRRGRRRRSA</sequence>
<keyword evidence="1" id="KW-0521">NADP</keyword>
<accession>A0A426SQJ8</accession>
<dbReference type="InterPro" id="IPR036291">
    <property type="entry name" value="NAD(P)-bd_dom_sf"/>
</dbReference>
<feature type="domain" description="Enoyl reductase (ER)" evidence="3">
    <location>
        <begin position="23"/>
        <end position="323"/>
    </location>
</feature>
<dbReference type="PANTHER" id="PTHR48106">
    <property type="entry name" value="QUINONE OXIDOREDUCTASE PIG3-RELATED"/>
    <property type="match status" value="1"/>
</dbReference>
<keyword evidence="2" id="KW-0560">Oxidoreductase</keyword>
<name>A0A426SQJ8_9MICO</name>
<dbReference type="GO" id="GO:0070402">
    <property type="term" value="F:NADPH binding"/>
    <property type="evidence" value="ECO:0007669"/>
    <property type="project" value="TreeGrafter"/>
</dbReference>
<dbReference type="GO" id="GO:0016651">
    <property type="term" value="F:oxidoreductase activity, acting on NAD(P)H"/>
    <property type="evidence" value="ECO:0007669"/>
    <property type="project" value="TreeGrafter"/>
</dbReference>
<dbReference type="NCBIfam" id="TIGR02824">
    <property type="entry name" value="quinone_pig3"/>
    <property type="match status" value="1"/>
</dbReference>
<dbReference type="InterPro" id="IPR013154">
    <property type="entry name" value="ADH-like_N"/>
</dbReference>
<dbReference type="Pfam" id="PF00107">
    <property type="entry name" value="ADH_zinc_N"/>
    <property type="match status" value="1"/>
</dbReference>
<dbReference type="Pfam" id="PF08240">
    <property type="entry name" value="ADH_N"/>
    <property type="match status" value="1"/>
</dbReference>
<organism evidence="4 5">
    <name type="scientific">Brachybacterium paraconglomeratum</name>
    <dbReference type="NCBI Taxonomy" id="173362"/>
    <lineage>
        <taxon>Bacteria</taxon>
        <taxon>Bacillati</taxon>
        <taxon>Actinomycetota</taxon>
        <taxon>Actinomycetes</taxon>
        <taxon>Micrococcales</taxon>
        <taxon>Dermabacteraceae</taxon>
        <taxon>Brachybacterium</taxon>
    </lineage>
</organism>
<gene>
    <name evidence="4" type="ORF">DS079_03395</name>
</gene>
<dbReference type="InterPro" id="IPR020843">
    <property type="entry name" value="ER"/>
</dbReference>
<dbReference type="CDD" id="cd05276">
    <property type="entry name" value="p53_inducible_oxidoreductase"/>
    <property type="match status" value="1"/>
</dbReference>
<dbReference type="EMBL" id="QOCI01000001">
    <property type="protein sequence ID" value="RRR20446.1"/>
    <property type="molecule type" value="Genomic_DNA"/>
</dbReference>
<evidence type="ECO:0000256" key="1">
    <source>
        <dbReference type="ARBA" id="ARBA00022857"/>
    </source>
</evidence>
<evidence type="ECO:0000256" key="2">
    <source>
        <dbReference type="ARBA" id="ARBA00023002"/>
    </source>
</evidence>
<keyword evidence="5" id="KW-1185">Reference proteome</keyword>
<dbReference type="SMART" id="SM00829">
    <property type="entry name" value="PKS_ER"/>
    <property type="match status" value="1"/>
</dbReference>
<proteinExistence type="predicted"/>
<protein>
    <submittedName>
        <fullName evidence="4">NAD(P)H-quinone oxidoreductase</fullName>
    </submittedName>
</protein>
<evidence type="ECO:0000313" key="5">
    <source>
        <dbReference type="Proteomes" id="UP000274327"/>
    </source>
</evidence>
<dbReference type="Gene3D" id="3.90.180.10">
    <property type="entry name" value="Medium-chain alcohol dehydrogenases, catalytic domain"/>
    <property type="match status" value="1"/>
</dbReference>
<dbReference type="Proteomes" id="UP000274327">
    <property type="component" value="Unassembled WGS sequence"/>
</dbReference>
<dbReference type="AlphaFoldDB" id="A0A426SQJ8"/>
<dbReference type="InterPro" id="IPR011032">
    <property type="entry name" value="GroES-like_sf"/>
</dbReference>
<dbReference type="PANTHER" id="PTHR48106:SF8">
    <property type="entry name" value="OS02G0805600 PROTEIN"/>
    <property type="match status" value="1"/>
</dbReference>
<dbReference type="Gene3D" id="3.40.50.720">
    <property type="entry name" value="NAD(P)-binding Rossmann-like Domain"/>
    <property type="match status" value="1"/>
</dbReference>
<dbReference type="SUPFAM" id="SSF50129">
    <property type="entry name" value="GroES-like"/>
    <property type="match status" value="1"/>
</dbReference>
<comment type="caution">
    <text evidence="4">The sequence shown here is derived from an EMBL/GenBank/DDBJ whole genome shotgun (WGS) entry which is preliminary data.</text>
</comment>
<dbReference type="InterPro" id="IPR013149">
    <property type="entry name" value="ADH-like_C"/>
</dbReference>